<dbReference type="GO" id="GO:0043565">
    <property type="term" value="F:sequence-specific DNA binding"/>
    <property type="evidence" value="ECO:0007669"/>
    <property type="project" value="InterPro"/>
</dbReference>
<keyword evidence="1" id="KW-0238">DNA-binding</keyword>
<comment type="caution">
    <text evidence="3">The sequence shown here is derived from an EMBL/GenBank/DDBJ whole genome shotgun (WGS) entry which is preliminary data.</text>
</comment>
<evidence type="ECO:0000259" key="2">
    <source>
        <dbReference type="PROSITE" id="PS01124"/>
    </source>
</evidence>
<dbReference type="SMART" id="SM00342">
    <property type="entry name" value="HTH_ARAC"/>
    <property type="match status" value="1"/>
</dbReference>
<dbReference type="Proteomes" id="UP000693672">
    <property type="component" value="Unassembled WGS sequence"/>
</dbReference>
<reference evidence="3" key="1">
    <citation type="submission" date="2021-06" db="EMBL/GenBank/DDBJ databases">
        <authorList>
            <person name="Criscuolo A."/>
        </authorList>
    </citation>
    <scope>NUCLEOTIDE SEQUENCE</scope>
    <source>
        <strain evidence="3">CIP111600</strain>
    </source>
</reference>
<protein>
    <submittedName>
        <fullName evidence="3">HTH-type transcriptional activator RhaS</fullName>
    </submittedName>
</protein>
<dbReference type="EMBL" id="CAJVAS010000007">
    <property type="protein sequence ID" value="CAG7618572.1"/>
    <property type="molecule type" value="Genomic_DNA"/>
</dbReference>
<proteinExistence type="predicted"/>
<evidence type="ECO:0000313" key="4">
    <source>
        <dbReference type="Proteomes" id="UP000693672"/>
    </source>
</evidence>
<dbReference type="PROSITE" id="PS01124">
    <property type="entry name" value="HTH_ARAC_FAMILY_2"/>
    <property type="match status" value="1"/>
</dbReference>
<dbReference type="InterPro" id="IPR018060">
    <property type="entry name" value="HTH_AraC"/>
</dbReference>
<dbReference type="PANTHER" id="PTHR43280">
    <property type="entry name" value="ARAC-FAMILY TRANSCRIPTIONAL REGULATOR"/>
    <property type="match status" value="1"/>
</dbReference>
<feature type="domain" description="HTH araC/xylS-type" evidence="2">
    <location>
        <begin position="180"/>
        <end position="277"/>
    </location>
</feature>
<gene>
    <name evidence="3" type="primary">rhaS_11</name>
    <name evidence="3" type="ORF">PAESOLCIP111_02128</name>
</gene>
<dbReference type="RefSeq" id="WP_218091914.1">
    <property type="nucleotide sequence ID" value="NZ_CAJVAS010000007.1"/>
</dbReference>
<dbReference type="Pfam" id="PF12833">
    <property type="entry name" value="HTH_18"/>
    <property type="match status" value="1"/>
</dbReference>
<dbReference type="PANTHER" id="PTHR43280:SF2">
    <property type="entry name" value="HTH-TYPE TRANSCRIPTIONAL REGULATOR EXSA"/>
    <property type="match status" value="1"/>
</dbReference>
<dbReference type="GO" id="GO:0003700">
    <property type="term" value="F:DNA-binding transcription factor activity"/>
    <property type="evidence" value="ECO:0007669"/>
    <property type="project" value="InterPro"/>
</dbReference>
<evidence type="ECO:0000313" key="3">
    <source>
        <dbReference type="EMBL" id="CAG7618572.1"/>
    </source>
</evidence>
<accession>A0A916NI50</accession>
<dbReference type="AlphaFoldDB" id="A0A916NI50"/>
<sequence>MRGIRFHETNVFRDAQLRAGWIGKLEGPGACEVAPCDGEMLLIVAHKGKGTVAYGGKLQPLLAGCYFLALPGNPLPYHIALPVDGSVMACSFTLQDRELESIIRGIPVTGTCGSADLNALEHWMRVAQQEQDGPHPLTCYRIDSGMKATLLSLAHTAWGGEAAERDVTTEQKEKKQRVSFPMADYIRKHYSDKVTLGAMAKQFGFHPHYIIKMFNQRIGMSPIQYLQEIRLLKAKEFLEQTNMTVTEISESVGLTTSYFSRLFHERQGESPSQYRKRKYGVKTS</sequence>
<keyword evidence="4" id="KW-1185">Reference proteome</keyword>
<name>A0A916NI50_9BACL</name>
<organism evidence="3 4">
    <name type="scientific">Paenibacillus solanacearum</name>
    <dbReference type="NCBI Taxonomy" id="2048548"/>
    <lineage>
        <taxon>Bacteria</taxon>
        <taxon>Bacillati</taxon>
        <taxon>Bacillota</taxon>
        <taxon>Bacilli</taxon>
        <taxon>Bacillales</taxon>
        <taxon>Paenibacillaceae</taxon>
        <taxon>Paenibacillus</taxon>
    </lineage>
</organism>
<evidence type="ECO:0000256" key="1">
    <source>
        <dbReference type="ARBA" id="ARBA00023125"/>
    </source>
</evidence>